<evidence type="ECO:0000313" key="4">
    <source>
        <dbReference type="EMBL" id="CAB9527326.1"/>
    </source>
</evidence>
<feature type="compositionally biased region" description="Low complexity" evidence="1">
    <location>
        <begin position="110"/>
        <end position="121"/>
    </location>
</feature>
<evidence type="ECO:0000256" key="1">
    <source>
        <dbReference type="SAM" id="MobiDB-lite"/>
    </source>
</evidence>
<dbReference type="AlphaFoldDB" id="A0A9N8EXE8"/>
<dbReference type="GO" id="GO:0072344">
    <property type="term" value="P:rescue of stalled ribosome"/>
    <property type="evidence" value="ECO:0007669"/>
    <property type="project" value="InterPro"/>
</dbReference>
<evidence type="ECO:0000259" key="3">
    <source>
        <dbReference type="Pfam" id="PF23135"/>
    </source>
</evidence>
<dbReference type="InterPro" id="IPR039128">
    <property type="entry name" value="TRIP4-like"/>
</dbReference>
<dbReference type="GO" id="GO:0180022">
    <property type="term" value="C:RQC-trigger complex"/>
    <property type="evidence" value="ECO:0007669"/>
    <property type="project" value="InterPro"/>
</dbReference>
<feature type="compositionally biased region" description="Polar residues" evidence="1">
    <location>
        <begin position="126"/>
        <end position="150"/>
    </location>
</feature>
<dbReference type="OrthoDB" id="338816at2759"/>
<dbReference type="PANTHER" id="PTHR12963:SF4">
    <property type="entry name" value="ACTIVATING SIGNAL COINTEGRATOR 1"/>
    <property type="match status" value="1"/>
</dbReference>
<accession>A0A9N8EXE8</accession>
<feature type="compositionally biased region" description="Low complexity" evidence="1">
    <location>
        <begin position="152"/>
        <end position="170"/>
    </location>
</feature>
<evidence type="ECO:0000313" key="5">
    <source>
        <dbReference type="Proteomes" id="UP001153069"/>
    </source>
</evidence>
<dbReference type="GO" id="GO:0045893">
    <property type="term" value="P:positive regulation of DNA-templated transcription"/>
    <property type="evidence" value="ECO:0007669"/>
    <property type="project" value="TreeGrafter"/>
</dbReference>
<dbReference type="Pfam" id="PF06221">
    <property type="entry name" value="zf-C2HC5"/>
    <property type="match status" value="1"/>
</dbReference>
<dbReference type="InterPro" id="IPR009349">
    <property type="entry name" value="TRIP4/RQT4_C2HC5_Znf"/>
</dbReference>
<sequence length="309" mass="34333">MTSERKWLETKLGDFLGFQDDSLAEVLDHLLSIESEGDLLDYLEQLLGSRDDDVRAFVQNIGQFQRGQPVEGIKEEETAPKDEVAAATPAPAKTSAAGANKKPKNDNNKAKSAPKTTTAVPKTPPQSTAKSPTNATPGANKSPTGNTETAASKEQSTTKNETTTNNKTSNPEPPKKKKYGLPPKGQAKRNCGCFGTLHKPLTNCLYCGRISCAEEGFDFCPYCGYLVEEPILNDPTKKQDKAWQHKERLLRYDRDAAKRTVVLDDQADYYSNQNNTWLTEEEQDDAYEKDSDQRNNLHTRQKQTLNIAF</sequence>
<dbReference type="GO" id="GO:0008270">
    <property type="term" value="F:zinc ion binding"/>
    <property type="evidence" value="ECO:0007669"/>
    <property type="project" value="InterPro"/>
</dbReference>
<dbReference type="EMBL" id="CAICTM010001975">
    <property type="protein sequence ID" value="CAB9527326.1"/>
    <property type="molecule type" value="Genomic_DNA"/>
</dbReference>
<comment type="caution">
    <text evidence="4">The sequence shown here is derived from an EMBL/GenBank/DDBJ whole genome shotgun (WGS) entry which is preliminary data.</text>
</comment>
<feature type="domain" description="Activating signal cointegrator 1 N-terminal" evidence="3">
    <location>
        <begin position="6"/>
        <end position="60"/>
    </location>
</feature>
<feature type="domain" description="TRIP4/RQT4 C2HC5-type zinc finger" evidence="2">
    <location>
        <begin position="188"/>
        <end position="225"/>
    </location>
</feature>
<dbReference type="Pfam" id="PF23135">
    <property type="entry name" value="TRI4_N"/>
    <property type="match status" value="1"/>
</dbReference>
<reference evidence="4" key="1">
    <citation type="submission" date="2020-06" db="EMBL/GenBank/DDBJ databases">
        <authorList>
            <consortium name="Plant Systems Biology data submission"/>
        </authorList>
    </citation>
    <scope>NUCLEOTIDE SEQUENCE</scope>
    <source>
        <strain evidence="4">D6</strain>
    </source>
</reference>
<proteinExistence type="predicted"/>
<gene>
    <name evidence="4" type="ORF">SEMRO_1977_G308960.1</name>
</gene>
<dbReference type="PANTHER" id="PTHR12963">
    <property type="entry name" value="THYROID RECEPTOR INTERACTING PROTEIN RELATED"/>
    <property type="match status" value="1"/>
</dbReference>
<keyword evidence="5" id="KW-1185">Reference proteome</keyword>
<dbReference type="InterPro" id="IPR056994">
    <property type="entry name" value="TRI4_N"/>
</dbReference>
<dbReference type="Proteomes" id="UP001153069">
    <property type="component" value="Unassembled WGS sequence"/>
</dbReference>
<organism evidence="4 5">
    <name type="scientific">Seminavis robusta</name>
    <dbReference type="NCBI Taxonomy" id="568900"/>
    <lineage>
        <taxon>Eukaryota</taxon>
        <taxon>Sar</taxon>
        <taxon>Stramenopiles</taxon>
        <taxon>Ochrophyta</taxon>
        <taxon>Bacillariophyta</taxon>
        <taxon>Bacillariophyceae</taxon>
        <taxon>Bacillariophycidae</taxon>
        <taxon>Naviculales</taxon>
        <taxon>Naviculaceae</taxon>
        <taxon>Seminavis</taxon>
    </lineage>
</organism>
<feature type="region of interest" description="Disordered" evidence="1">
    <location>
        <begin position="68"/>
        <end position="185"/>
    </location>
</feature>
<protein>
    <submittedName>
        <fullName evidence="4">Activating signal cointegrator 1</fullName>
    </submittedName>
</protein>
<name>A0A9N8EXE8_9STRA</name>
<evidence type="ECO:0000259" key="2">
    <source>
        <dbReference type="Pfam" id="PF06221"/>
    </source>
</evidence>
<dbReference type="GO" id="GO:0005634">
    <property type="term" value="C:nucleus"/>
    <property type="evidence" value="ECO:0007669"/>
    <property type="project" value="InterPro"/>
</dbReference>
<feature type="compositionally biased region" description="Low complexity" evidence="1">
    <location>
        <begin position="85"/>
        <end position="100"/>
    </location>
</feature>
<feature type="compositionally biased region" description="Basic and acidic residues" evidence="1">
    <location>
        <begin position="72"/>
        <end position="84"/>
    </location>
</feature>